<evidence type="ECO:0000256" key="2">
    <source>
        <dbReference type="SAM" id="Phobius"/>
    </source>
</evidence>
<dbReference type="Proteomes" id="UP000032180">
    <property type="component" value="Chromosome 2"/>
</dbReference>
<keyword evidence="4" id="KW-1185">Reference proteome</keyword>
<organism evidence="3 4">
    <name type="scientific">Leersia perrieri</name>
    <dbReference type="NCBI Taxonomy" id="77586"/>
    <lineage>
        <taxon>Eukaryota</taxon>
        <taxon>Viridiplantae</taxon>
        <taxon>Streptophyta</taxon>
        <taxon>Embryophyta</taxon>
        <taxon>Tracheophyta</taxon>
        <taxon>Spermatophyta</taxon>
        <taxon>Magnoliopsida</taxon>
        <taxon>Liliopsida</taxon>
        <taxon>Poales</taxon>
        <taxon>Poaceae</taxon>
        <taxon>BOP clade</taxon>
        <taxon>Oryzoideae</taxon>
        <taxon>Oryzeae</taxon>
        <taxon>Oryzinae</taxon>
        <taxon>Leersia</taxon>
    </lineage>
</organism>
<protein>
    <submittedName>
        <fullName evidence="3">Uncharacterized protein</fullName>
    </submittedName>
</protein>
<dbReference type="Gramene" id="LPERR02G31530.1">
    <property type="protein sequence ID" value="LPERR02G31530.1"/>
    <property type="gene ID" value="LPERR02G31530"/>
</dbReference>
<feature type="region of interest" description="Disordered" evidence="1">
    <location>
        <begin position="1"/>
        <end position="46"/>
    </location>
</feature>
<evidence type="ECO:0000256" key="1">
    <source>
        <dbReference type="SAM" id="MobiDB-lite"/>
    </source>
</evidence>
<evidence type="ECO:0000313" key="3">
    <source>
        <dbReference type="EnsemblPlants" id="LPERR02G31530.1"/>
    </source>
</evidence>
<keyword evidence="2" id="KW-1133">Transmembrane helix</keyword>
<keyword evidence="2" id="KW-0472">Membrane</keyword>
<reference evidence="3 4" key="1">
    <citation type="submission" date="2012-08" db="EMBL/GenBank/DDBJ databases">
        <title>Oryza genome evolution.</title>
        <authorList>
            <person name="Wing R.A."/>
        </authorList>
    </citation>
    <scope>NUCLEOTIDE SEQUENCE</scope>
</reference>
<evidence type="ECO:0000313" key="4">
    <source>
        <dbReference type="Proteomes" id="UP000032180"/>
    </source>
</evidence>
<dbReference type="AlphaFoldDB" id="A0A0D9VMZ0"/>
<dbReference type="HOGENOM" id="CLU_084921_0_0_1"/>
<name>A0A0D9VMZ0_9ORYZ</name>
<feature type="compositionally biased region" description="Polar residues" evidence="1">
    <location>
        <begin position="14"/>
        <end position="24"/>
    </location>
</feature>
<proteinExistence type="predicted"/>
<accession>A0A0D9VMZ0</accession>
<keyword evidence="2" id="KW-0812">Transmembrane</keyword>
<dbReference type="eggNOG" id="ENOG502R56Q">
    <property type="taxonomic scope" value="Eukaryota"/>
</dbReference>
<reference evidence="3" key="3">
    <citation type="submission" date="2015-04" db="UniProtKB">
        <authorList>
            <consortium name="EnsemblPlants"/>
        </authorList>
    </citation>
    <scope>IDENTIFICATION</scope>
</reference>
<feature type="transmembrane region" description="Helical" evidence="2">
    <location>
        <begin position="167"/>
        <end position="193"/>
    </location>
</feature>
<dbReference type="EnsemblPlants" id="LPERR02G31530.1">
    <property type="protein sequence ID" value="LPERR02G31530.1"/>
    <property type="gene ID" value="LPERR02G31530"/>
</dbReference>
<feature type="compositionally biased region" description="Low complexity" evidence="1">
    <location>
        <begin position="35"/>
        <end position="44"/>
    </location>
</feature>
<reference evidence="4" key="2">
    <citation type="submission" date="2013-12" db="EMBL/GenBank/DDBJ databases">
        <authorList>
            <person name="Yu Y."/>
            <person name="Lee S."/>
            <person name="de Baynast K."/>
            <person name="Wissotski M."/>
            <person name="Liu L."/>
            <person name="Talag J."/>
            <person name="Goicoechea J."/>
            <person name="Angelova A."/>
            <person name="Jetty R."/>
            <person name="Kudrna D."/>
            <person name="Golser W."/>
            <person name="Rivera L."/>
            <person name="Zhang J."/>
            <person name="Wing R."/>
        </authorList>
    </citation>
    <scope>NUCLEOTIDE SEQUENCE</scope>
</reference>
<sequence>MAKASPAPAERTPRPSTLPRSSASKPPLPRAADVSSSSSATTTAKGVAKRLAYDDDDLAFPDAPLLDLPDPADSITTLISAAPEDASDSSALTEVAAAPADPSEMVVKVDEPLPEQITLALAELHAGRGLSPASNRLVTALVDAVATELSSTATAVRLRRALFWRKVRIGIVATTLAAVAAIDVALAVALLSFRRTDHQLPPT</sequence>